<evidence type="ECO:0000256" key="1">
    <source>
        <dbReference type="ARBA" id="ARBA00004123"/>
    </source>
</evidence>
<evidence type="ECO:0000256" key="3">
    <source>
        <dbReference type="ARBA" id="ARBA00023015"/>
    </source>
</evidence>
<keyword evidence="6" id="KW-0539">Nucleus</keyword>
<proteinExistence type="predicted"/>
<keyword evidence="11" id="KW-1185">Reference proteome</keyword>
<dbReference type="PANTHER" id="PTHR31190">
    <property type="entry name" value="DNA-BINDING DOMAIN"/>
    <property type="match status" value="1"/>
</dbReference>
<dbReference type="SUPFAM" id="SSF54171">
    <property type="entry name" value="DNA-binding domain"/>
    <property type="match status" value="1"/>
</dbReference>
<dbReference type="InterPro" id="IPR036955">
    <property type="entry name" value="AP2/ERF_dom_sf"/>
</dbReference>
<dbReference type="PROSITE" id="PS51032">
    <property type="entry name" value="AP2_ERF"/>
    <property type="match status" value="1"/>
</dbReference>
<dbReference type="EMBL" id="CAUOFW020001648">
    <property type="protein sequence ID" value="CAK9147167.1"/>
    <property type="molecule type" value="Genomic_DNA"/>
</dbReference>
<comment type="subcellular location">
    <subcellularLocation>
        <location evidence="1">Nucleus</location>
    </subcellularLocation>
</comment>
<dbReference type="AlphaFoldDB" id="A0ABC8V4F4"/>
<dbReference type="Gene3D" id="3.30.730.10">
    <property type="entry name" value="AP2/ERF domain"/>
    <property type="match status" value="1"/>
</dbReference>
<keyword evidence="2" id="KW-0611">Plant defense</keyword>
<sequence length="214" mass="24102">MNTESISQSDFAVLESIRDHLLNDSEFSDDFSTTSSSNTAPVDDPISRFSSELLPGSWVEKEMQFNVNHYPEMVEELVVASSSHAPPQWTRYRGVRRRPWGTFAAEIRSPAKKGTRVWLGTYETPEDAALAYDRAAFKLRGSRALLNFPHLIGGKISEPVKVAPRRRSPESPSCLSSSESGEKRRKKVVDSSVEVSQMSTFTPEDPFLLDCWWN</sequence>
<evidence type="ECO:0000259" key="8">
    <source>
        <dbReference type="PROSITE" id="PS51032"/>
    </source>
</evidence>
<evidence type="ECO:0000313" key="10">
    <source>
        <dbReference type="EMBL" id="CAK9188236.1"/>
    </source>
</evidence>
<keyword evidence="4" id="KW-0238">DNA-binding</keyword>
<evidence type="ECO:0000256" key="6">
    <source>
        <dbReference type="ARBA" id="ARBA00023242"/>
    </source>
</evidence>
<dbReference type="GO" id="GO:0003677">
    <property type="term" value="F:DNA binding"/>
    <property type="evidence" value="ECO:0007669"/>
    <property type="project" value="UniProtKB-KW"/>
</dbReference>
<evidence type="ECO:0000256" key="7">
    <source>
        <dbReference type="SAM" id="MobiDB-lite"/>
    </source>
</evidence>
<feature type="domain" description="AP2/ERF" evidence="8">
    <location>
        <begin position="91"/>
        <end position="149"/>
    </location>
</feature>
<evidence type="ECO:0000313" key="9">
    <source>
        <dbReference type="EMBL" id="CAK9147167.1"/>
    </source>
</evidence>
<dbReference type="InterPro" id="IPR044808">
    <property type="entry name" value="ERF_plant"/>
</dbReference>
<evidence type="ECO:0000256" key="4">
    <source>
        <dbReference type="ARBA" id="ARBA00023125"/>
    </source>
</evidence>
<feature type="region of interest" description="Disordered" evidence="7">
    <location>
        <begin position="162"/>
        <end position="197"/>
    </location>
</feature>
<dbReference type="GO" id="GO:0006952">
    <property type="term" value="P:defense response"/>
    <property type="evidence" value="ECO:0007669"/>
    <property type="project" value="UniProtKB-KW"/>
</dbReference>
<dbReference type="FunFam" id="3.30.730.10:FF:000001">
    <property type="entry name" value="Ethylene-responsive transcription factor 2"/>
    <property type="match status" value="1"/>
</dbReference>
<protein>
    <recommendedName>
        <fullName evidence="8">AP2/ERF domain-containing protein</fullName>
    </recommendedName>
</protein>
<dbReference type="SMART" id="SM00380">
    <property type="entry name" value="AP2"/>
    <property type="match status" value="1"/>
</dbReference>
<accession>A0ABC8V4F4</accession>
<dbReference type="GO" id="GO:0005634">
    <property type="term" value="C:nucleus"/>
    <property type="evidence" value="ECO:0007669"/>
    <property type="project" value="UniProtKB-SubCell"/>
</dbReference>
<dbReference type="EMBL" id="CAUOFW020010379">
    <property type="protein sequence ID" value="CAK9188236.1"/>
    <property type="molecule type" value="Genomic_DNA"/>
</dbReference>
<dbReference type="Proteomes" id="UP001642360">
    <property type="component" value="Unassembled WGS sequence"/>
</dbReference>
<evidence type="ECO:0000256" key="2">
    <source>
        <dbReference type="ARBA" id="ARBA00022821"/>
    </source>
</evidence>
<evidence type="ECO:0000256" key="5">
    <source>
        <dbReference type="ARBA" id="ARBA00023163"/>
    </source>
</evidence>
<reference evidence="10 11" key="1">
    <citation type="submission" date="2024-02" db="EMBL/GenBank/DDBJ databases">
        <authorList>
            <person name="Vignale AGUSTIN F."/>
            <person name="Sosa J E."/>
            <person name="Modenutti C."/>
        </authorList>
    </citation>
    <scope>NUCLEOTIDE SEQUENCE [LARGE SCALE GENOMIC DNA]</scope>
</reference>
<keyword evidence="3" id="KW-0805">Transcription regulation</keyword>
<name>A0ABC8V4F4_9AQUA</name>
<organism evidence="10 11">
    <name type="scientific">Ilex paraguariensis</name>
    <name type="common">yerba mate</name>
    <dbReference type="NCBI Taxonomy" id="185542"/>
    <lineage>
        <taxon>Eukaryota</taxon>
        <taxon>Viridiplantae</taxon>
        <taxon>Streptophyta</taxon>
        <taxon>Embryophyta</taxon>
        <taxon>Tracheophyta</taxon>
        <taxon>Spermatophyta</taxon>
        <taxon>Magnoliopsida</taxon>
        <taxon>eudicotyledons</taxon>
        <taxon>Gunneridae</taxon>
        <taxon>Pentapetalae</taxon>
        <taxon>asterids</taxon>
        <taxon>campanulids</taxon>
        <taxon>Aquifoliales</taxon>
        <taxon>Aquifoliaceae</taxon>
        <taxon>Ilex</taxon>
    </lineage>
</organism>
<dbReference type="PANTHER" id="PTHR31190:SF287">
    <property type="entry name" value="DEVELOPMENT RELATED ERF PROTEIN"/>
    <property type="match status" value="1"/>
</dbReference>
<dbReference type="InterPro" id="IPR001471">
    <property type="entry name" value="AP2/ERF_dom"/>
</dbReference>
<dbReference type="Pfam" id="PF00847">
    <property type="entry name" value="AP2"/>
    <property type="match status" value="1"/>
</dbReference>
<keyword evidence="5" id="KW-0804">Transcription</keyword>
<gene>
    <name evidence="9" type="ORF">ILEXP_LOCUS15049</name>
    <name evidence="10" type="ORF">ILEXP_LOCUS58890</name>
</gene>
<evidence type="ECO:0000313" key="11">
    <source>
        <dbReference type="Proteomes" id="UP001642360"/>
    </source>
</evidence>
<dbReference type="CDD" id="cd00018">
    <property type="entry name" value="AP2"/>
    <property type="match status" value="1"/>
</dbReference>
<comment type="caution">
    <text evidence="10">The sequence shown here is derived from an EMBL/GenBank/DDBJ whole genome shotgun (WGS) entry which is preliminary data.</text>
</comment>
<feature type="compositionally biased region" description="Low complexity" evidence="7">
    <location>
        <begin position="170"/>
        <end position="179"/>
    </location>
</feature>
<dbReference type="InterPro" id="IPR016177">
    <property type="entry name" value="DNA-bd_dom_sf"/>
</dbReference>
<dbReference type="PRINTS" id="PR00367">
    <property type="entry name" value="ETHRSPELEMNT"/>
</dbReference>